<gene>
    <name evidence="1" type="ORF">SDC9_167863</name>
</gene>
<evidence type="ECO:0000313" key="1">
    <source>
        <dbReference type="EMBL" id="MPN20484.1"/>
    </source>
</evidence>
<dbReference type="EMBL" id="VSSQ01068262">
    <property type="protein sequence ID" value="MPN20484.1"/>
    <property type="molecule type" value="Genomic_DNA"/>
</dbReference>
<reference evidence="1" key="1">
    <citation type="submission" date="2019-08" db="EMBL/GenBank/DDBJ databases">
        <authorList>
            <person name="Kucharzyk K."/>
            <person name="Murdoch R.W."/>
            <person name="Higgins S."/>
            <person name="Loffler F."/>
        </authorList>
    </citation>
    <scope>NUCLEOTIDE SEQUENCE</scope>
</reference>
<protein>
    <submittedName>
        <fullName evidence="1">Uncharacterized protein</fullName>
    </submittedName>
</protein>
<proteinExistence type="predicted"/>
<organism evidence="1">
    <name type="scientific">bioreactor metagenome</name>
    <dbReference type="NCBI Taxonomy" id="1076179"/>
    <lineage>
        <taxon>unclassified sequences</taxon>
        <taxon>metagenomes</taxon>
        <taxon>ecological metagenomes</taxon>
    </lineage>
</organism>
<accession>A0A645G8R6</accession>
<name>A0A645G8R6_9ZZZZ</name>
<dbReference type="AlphaFoldDB" id="A0A645G8R6"/>
<sequence length="189" mass="20472">MEAGDEFTVAKGLQNLRAHAGHDPHVGNNVCAVRNLNADLGDGRADGAHRERNHVHGAAMHAALVEAGHGLLEFVGIDPVVRRAGVLLFLGGDKRPVLHARNVRRIAAEENATGALFRIELGGRAACYHLGEQAVVFFLGTIAPVDAVGFAHVLDFLDPCEQLFVVCHKYRHLSVFIGNRLRNLIITPF</sequence>
<comment type="caution">
    <text evidence="1">The sequence shown here is derived from an EMBL/GenBank/DDBJ whole genome shotgun (WGS) entry which is preliminary data.</text>
</comment>